<proteinExistence type="predicted"/>
<dbReference type="PANTHER" id="PTHR40763">
    <property type="entry name" value="MEMBRANE PROTEIN-RELATED"/>
    <property type="match status" value="1"/>
</dbReference>
<dbReference type="Proteomes" id="UP001501251">
    <property type="component" value="Unassembled WGS sequence"/>
</dbReference>
<accession>A0ABP8AR82</accession>
<evidence type="ECO:0000313" key="3">
    <source>
        <dbReference type="Proteomes" id="UP001501251"/>
    </source>
</evidence>
<protein>
    <submittedName>
        <fullName evidence="2">DUF1707 domain-containing protein</fullName>
    </submittedName>
</protein>
<gene>
    <name evidence="2" type="ORF">GCM10022252_23920</name>
</gene>
<organism evidence="2 3">
    <name type="scientific">Streptosporangium oxazolinicum</name>
    <dbReference type="NCBI Taxonomy" id="909287"/>
    <lineage>
        <taxon>Bacteria</taxon>
        <taxon>Bacillati</taxon>
        <taxon>Actinomycetota</taxon>
        <taxon>Actinomycetes</taxon>
        <taxon>Streptosporangiales</taxon>
        <taxon>Streptosporangiaceae</taxon>
        <taxon>Streptosporangium</taxon>
    </lineage>
</organism>
<keyword evidence="3" id="KW-1185">Reference proteome</keyword>
<dbReference type="RefSeq" id="WP_344917851.1">
    <property type="nucleotide sequence ID" value="NZ_BAABAQ010000003.1"/>
</dbReference>
<name>A0ABP8AR82_9ACTN</name>
<reference evidence="3" key="1">
    <citation type="journal article" date="2019" name="Int. J. Syst. Evol. Microbiol.">
        <title>The Global Catalogue of Microorganisms (GCM) 10K type strain sequencing project: providing services to taxonomists for standard genome sequencing and annotation.</title>
        <authorList>
            <consortium name="The Broad Institute Genomics Platform"/>
            <consortium name="The Broad Institute Genome Sequencing Center for Infectious Disease"/>
            <person name="Wu L."/>
            <person name="Ma J."/>
        </authorList>
    </citation>
    <scope>NUCLEOTIDE SEQUENCE [LARGE SCALE GENOMIC DNA]</scope>
    <source>
        <strain evidence="3">JCM 17388</strain>
    </source>
</reference>
<feature type="domain" description="DUF1707" evidence="1">
    <location>
        <begin position="9"/>
        <end position="61"/>
    </location>
</feature>
<comment type="caution">
    <text evidence="2">The sequence shown here is derived from an EMBL/GenBank/DDBJ whole genome shotgun (WGS) entry which is preliminary data.</text>
</comment>
<dbReference type="EMBL" id="BAABAQ010000003">
    <property type="protein sequence ID" value="GAA4188519.1"/>
    <property type="molecule type" value="Genomic_DNA"/>
</dbReference>
<dbReference type="PANTHER" id="PTHR40763:SF5">
    <property type="entry name" value="MEMBRANE PROTEIN"/>
    <property type="match status" value="1"/>
</dbReference>
<dbReference type="InterPro" id="IPR012551">
    <property type="entry name" value="DUF1707_SHOCT-like"/>
</dbReference>
<sequence length="187" mass="20646">MTAHAEPWTRVSDGERDRVVRRLQQAFADGRLGPGEMEERLERALTATSHGDLLPTVADLPDDPDDLDDVVQLTLTGGRIRRSGDWQVPRLLRVESEYGGVRLDLSRAVVRHQEIDIELRLAYGSAAIVLPPGATANADGVRTSWGSVICAAPGRARPGRLHVRITGELGYGGVRVRTPRRWFGLRR</sequence>
<evidence type="ECO:0000313" key="2">
    <source>
        <dbReference type="EMBL" id="GAA4188519.1"/>
    </source>
</evidence>
<evidence type="ECO:0000259" key="1">
    <source>
        <dbReference type="Pfam" id="PF08044"/>
    </source>
</evidence>
<dbReference type="Pfam" id="PF08044">
    <property type="entry name" value="DUF1707"/>
    <property type="match status" value="1"/>
</dbReference>